<feature type="domain" description="YqcC-like" evidence="1">
    <location>
        <begin position="7"/>
        <end position="101"/>
    </location>
</feature>
<dbReference type="PANTHER" id="PTHR39586">
    <property type="entry name" value="CYTOPLASMIC PROTEIN-RELATED"/>
    <property type="match status" value="1"/>
</dbReference>
<dbReference type="InterPro" id="IPR007384">
    <property type="entry name" value="UCP006257"/>
</dbReference>
<evidence type="ECO:0000313" key="2">
    <source>
        <dbReference type="EMBL" id="MDN3610706.1"/>
    </source>
</evidence>
<proteinExistence type="predicted"/>
<name>A0ABT8BU59_9VIBR</name>
<dbReference type="EMBL" id="JAUFQC010000001">
    <property type="protein sequence ID" value="MDN3610706.1"/>
    <property type="molecule type" value="Genomic_DNA"/>
</dbReference>
<reference evidence="3" key="1">
    <citation type="journal article" date="2019" name="Int. J. Syst. Evol. Microbiol.">
        <title>The Global Catalogue of Microorganisms (GCM) 10K type strain sequencing project: providing services to taxonomists for standard genome sequencing and annotation.</title>
        <authorList>
            <consortium name="The Broad Institute Genomics Platform"/>
            <consortium name="The Broad Institute Genome Sequencing Center for Infectious Disease"/>
            <person name="Wu L."/>
            <person name="Ma J."/>
        </authorList>
    </citation>
    <scope>NUCLEOTIDE SEQUENCE [LARGE SCALE GENOMIC DNA]</scope>
    <source>
        <strain evidence="3">CECT 7398</strain>
    </source>
</reference>
<dbReference type="Gene3D" id="1.20.1440.40">
    <property type="entry name" value="YqcC-like"/>
    <property type="match status" value="1"/>
</dbReference>
<dbReference type="InterPro" id="IPR036814">
    <property type="entry name" value="YqcC-like_sf"/>
</dbReference>
<accession>A0ABT8BU59</accession>
<organism evidence="2 3">
    <name type="scientific">Vibrio ostreicida</name>
    <dbReference type="NCBI Taxonomy" id="526588"/>
    <lineage>
        <taxon>Bacteria</taxon>
        <taxon>Pseudomonadati</taxon>
        <taxon>Pseudomonadota</taxon>
        <taxon>Gammaproteobacteria</taxon>
        <taxon>Vibrionales</taxon>
        <taxon>Vibrionaceae</taxon>
        <taxon>Vibrio</taxon>
    </lineage>
</organism>
<dbReference type="PANTHER" id="PTHR39586:SF1">
    <property type="entry name" value="CYTOPLASMIC PROTEIN"/>
    <property type="match status" value="1"/>
</dbReference>
<gene>
    <name evidence="2" type="ORF">QWZ16_13425</name>
</gene>
<dbReference type="RefSeq" id="WP_076585606.1">
    <property type="nucleotide sequence ID" value="NZ_JABEYA020000001.1"/>
</dbReference>
<evidence type="ECO:0000313" key="3">
    <source>
        <dbReference type="Proteomes" id="UP001238540"/>
    </source>
</evidence>
<sequence>MIKEQRVLSLLEQLPARMQELGLWQQECPAIDVLQSIEPFSMDKLKPEEWLQWVFSPRILDMIDKKKPLPQGFSIAPYFEECWKDKAEVTVILGLLKAIDEACA</sequence>
<protein>
    <submittedName>
        <fullName evidence="2">YqcC family protein</fullName>
    </submittedName>
</protein>
<dbReference type="PIRSF" id="PIRSF006257">
    <property type="entry name" value="UCP006257"/>
    <property type="match status" value="1"/>
</dbReference>
<comment type="caution">
    <text evidence="2">The sequence shown here is derived from an EMBL/GenBank/DDBJ whole genome shotgun (WGS) entry which is preliminary data.</text>
</comment>
<dbReference type="SUPFAM" id="SSF158452">
    <property type="entry name" value="YqcC-like"/>
    <property type="match status" value="1"/>
</dbReference>
<evidence type="ECO:0000259" key="1">
    <source>
        <dbReference type="Pfam" id="PF04287"/>
    </source>
</evidence>
<dbReference type="InterPro" id="IPR023376">
    <property type="entry name" value="YqcC-like_dom"/>
</dbReference>
<dbReference type="Pfam" id="PF04287">
    <property type="entry name" value="DUF446"/>
    <property type="match status" value="1"/>
</dbReference>
<dbReference type="Proteomes" id="UP001238540">
    <property type="component" value="Unassembled WGS sequence"/>
</dbReference>
<keyword evidence="3" id="KW-1185">Reference proteome</keyword>